<dbReference type="EMBL" id="RAXU01000001">
    <property type="protein sequence ID" value="RKG36052.1"/>
    <property type="molecule type" value="Genomic_DNA"/>
</dbReference>
<keyword evidence="3" id="KW-1185">Reference proteome</keyword>
<keyword evidence="1" id="KW-0472">Membrane</keyword>
<evidence type="ECO:0000313" key="3">
    <source>
        <dbReference type="Proteomes" id="UP000269001"/>
    </source>
</evidence>
<dbReference type="RefSeq" id="WP_120368546.1">
    <property type="nucleotide sequence ID" value="NZ_RAXU01000001.1"/>
</dbReference>
<dbReference type="AlphaFoldDB" id="A0A3A8EMD4"/>
<keyword evidence="1" id="KW-0812">Transmembrane</keyword>
<protein>
    <submittedName>
        <fullName evidence="2">Uncharacterized protein</fullName>
    </submittedName>
</protein>
<accession>A0A3A8EMD4</accession>
<name>A0A3A8EMD4_9GAMM</name>
<comment type="caution">
    <text evidence="2">The sequence shown here is derived from an EMBL/GenBank/DDBJ whole genome shotgun (WGS) entry which is preliminary data.</text>
</comment>
<feature type="transmembrane region" description="Helical" evidence="1">
    <location>
        <begin position="36"/>
        <end position="55"/>
    </location>
</feature>
<proteinExistence type="predicted"/>
<organism evidence="2 3">
    <name type="scientific">Acinetobacter guerrae</name>
    <dbReference type="NCBI Taxonomy" id="1843371"/>
    <lineage>
        <taxon>Bacteria</taxon>
        <taxon>Pseudomonadati</taxon>
        <taxon>Pseudomonadota</taxon>
        <taxon>Gammaproteobacteria</taxon>
        <taxon>Moraxellales</taxon>
        <taxon>Moraxellaceae</taxon>
        <taxon>Acinetobacter</taxon>
    </lineage>
</organism>
<gene>
    <name evidence="2" type="ORF">D7V21_00180</name>
</gene>
<evidence type="ECO:0000256" key="1">
    <source>
        <dbReference type="SAM" id="Phobius"/>
    </source>
</evidence>
<reference evidence="2 3" key="1">
    <citation type="submission" date="2018-09" db="EMBL/GenBank/DDBJ databases">
        <title>The draft genome of Acinetobacter spp. strains.</title>
        <authorList>
            <person name="Qin J."/>
            <person name="Feng Y."/>
            <person name="Zong Z."/>
        </authorList>
    </citation>
    <scope>NUCLEOTIDE SEQUENCE [LARGE SCALE GENOMIC DNA]</scope>
    <source>
        <strain evidence="2 3">WCHAc060096</strain>
    </source>
</reference>
<sequence length="141" mass="16828">MSNFFFIVGLIFILFLPIFAHIYCIHKNRNTNEQKTIYYLSVLPGFAIVFLSIWLQPSSELMTSKECGIVKQYRSYSTKHSQSFERIAISMDQSGYIRHFLFDQNLPRLSTNQHICFDFYDRFKNKNLAESRIIRYYPNKI</sequence>
<evidence type="ECO:0000313" key="2">
    <source>
        <dbReference type="EMBL" id="RKG36052.1"/>
    </source>
</evidence>
<dbReference type="Proteomes" id="UP000269001">
    <property type="component" value="Unassembled WGS sequence"/>
</dbReference>
<keyword evidence="1" id="KW-1133">Transmembrane helix</keyword>